<dbReference type="InterPro" id="IPR037522">
    <property type="entry name" value="HD_GYP_dom"/>
</dbReference>
<dbReference type="Gene3D" id="1.10.10.10">
    <property type="entry name" value="Winged helix-like DNA-binding domain superfamily/Winged helix DNA-binding domain"/>
    <property type="match status" value="1"/>
</dbReference>
<gene>
    <name evidence="2" type="ORF">Fi14EGH31_12730</name>
</gene>
<dbReference type="PANTHER" id="PTHR45228">
    <property type="entry name" value="CYCLIC DI-GMP PHOSPHODIESTERASE TM_0186-RELATED"/>
    <property type="match status" value="1"/>
</dbReference>
<name>A0A7I8DY47_9FIRM</name>
<dbReference type="InterPro" id="IPR036390">
    <property type="entry name" value="WH_DNA-bd_sf"/>
</dbReference>
<dbReference type="SUPFAM" id="SSF46785">
    <property type="entry name" value="Winged helix' DNA-binding domain"/>
    <property type="match status" value="1"/>
</dbReference>
<sequence length="469" mass="54493">MQITNTTDYALRIIDYLSEKGNLATEAELADNLKMPIRNISKIMNILKNNNLINSEMGFNGGYSLAKNPERISYFDVISATESSMNLNKCLERNGVCSRNCIETCNVRKVLLKVQEDINQNLKNITFENSFNQSEIIEKRYLLLKVDLNSLDMNIISIKSKFSDLFNNYMTYDEFLYKFINHCVSKEDRDRVKSFLIDFKNSEKYYQDSKVKYRSEDGKTWMDLDKRIDDTQMVLMFKSYEYIYGNQDKTNISYLQQDMMIVNEFWDMVSLLETVLAHNKLEDHESLHNISFFTEQIYKELQLNFPEYGILDNEIENISKLATIHDIGKISTPYEVLNKKGKLTKEEMDIVKKHPEDGANMALKLPKCNSTKKLVHYAYNICLYHHERYDGHGYPKGLKSDDIPLEAQVVGLADAYDALISERPYKRKINHGEAVRMIVNGECGSFSPKVILSFIIASMNKTWIEKVSK</sequence>
<accession>A0A7I8DY47</accession>
<dbReference type="Gene3D" id="1.10.3210.10">
    <property type="entry name" value="Hypothetical protein af1432"/>
    <property type="match status" value="1"/>
</dbReference>
<dbReference type="InterPro" id="IPR000944">
    <property type="entry name" value="Tscrpt_reg_Rrf2"/>
</dbReference>
<dbReference type="CDD" id="cd00077">
    <property type="entry name" value="HDc"/>
    <property type="match status" value="1"/>
</dbReference>
<dbReference type="RefSeq" id="WP_200765271.1">
    <property type="nucleotide sequence ID" value="NZ_AP024085.1"/>
</dbReference>
<proteinExistence type="predicted"/>
<dbReference type="PANTHER" id="PTHR45228:SF8">
    <property type="entry name" value="TWO-COMPONENT RESPONSE REGULATOR-RELATED"/>
    <property type="match status" value="1"/>
</dbReference>
<dbReference type="PROSITE" id="PS51197">
    <property type="entry name" value="HTH_RRF2_2"/>
    <property type="match status" value="1"/>
</dbReference>
<dbReference type="KEGG" id="fit:Fi14EGH31_12730"/>
<dbReference type="PROSITE" id="PS51832">
    <property type="entry name" value="HD_GYP"/>
    <property type="match status" value="1"/>
</dbReference>
<protein>
    <recommendedName>
        <fullName evidence="1">HD-GYP domain-containing protein</fullName>
    </recommendedName>
</protein>
<dbReference type="EMBL" id="AP024085">
    <property type="protein sequence ID" value="BCL57561.1"/>
    <property type="molecule type" value="Genomic_DNA"/>
</dbReference>
<dbReference type="AlphaFoldDB" id="A0A7I8DY47"/>
<evidence type="ECO:0000313" key="3">
    <source>
        <dbReference type="Proteomes" id="UP000593842"/>
    </source>
</evidence>
<dbReference type="InterPro" id="IPR036388">
    <property type="entry name" value="WH-like_DNA-bd_sf"/>
</dbReference>
<dbReference type="Proteomes" id="UP000593842">
    <property type="component" value="Chromosome"/>
</dbReference>
<dbReference type="InterPro" id="IPR052020">
    <property type="entry name" value="Cyclic_di-GMP/3'3'-cGAMP_PDE"/>
</dbReference>
<dbReference type="Pfam" id="PF13487">
    <property type="entry name" value="HD_5"/>
    <property type="match status" value="1"/>
</dbReference>
<reference evidence="3" key="1">
    <citation type="submission" date="2020-09" db="EMBL/GenBank/DDBJ databases">
        <title>Complete genome sequencing of Faecalibacillus intestinalis strain 14EGH31.</title>
        <authorList>
            <person name="Sakamoto M."/>
            <person name="Murakami T."/>
            <person name="Mori H."/>
        </authorList>
    </citation>
    <scope>NUCLEOTIDE SEQUENCE [LARGE SCALE GENOMIC DNA]</scope>
    <source>
        <strain evidence="3">14EGH31</strain>
    </source>
</reference>
<evidence type="ECO:0000313" key="2">
    <source>
        <dbReference type="EMBL" id="BCL57561.1"/>
    </source>
</evidence>
<dbReference type="InterPro" id="IPR003607">
    <property type="entry name" value="HD/PDEase_dom"/>
</dbReference>
<feature type="domain" description="HD-GYP" evidence="1">
    <location>
        <begin position="261"/>
        <end position="469"/>
    </location>
</feature>
<organism evidence="2 3">
    <name type="scientific">Faecalibacillus intestinalis</name>
    <dbReference type="NCBI Taxonomy" id="1982626"/>
    <lineage>
        <taxon>Bacteria</taxon>
        <taxon>Bacillati</taxon>
        <taxon>Bacillota</taxon>
        <taxon>Erysipelotrichia</taxon>
        <taxon>Erysipelotrichales</taxon>
        <taxon>Coprobacillaceae</taxon>
        <taxon>Faecalibacillus</taxon>
    </lineage>
</organism>
<dbReference type="Pfam" id="PF02082">
    <property type="entry name" value="Rrf2"/>
    <property type="match status" value="1"/>
</dbReference>
<dbReference type="SUPFAM" id="SSF109604">
    <property type="entry name" value="HD-domain/PDEase-like"/>
    <property type="match status" value="1"/>
</dbReference>
<dbReference type="NCBIfam" id="TIGR00738">
    <property type="entry name" value="rrf2_super"/>
    <property type="match status" value="1"/>
</dbReference>
<dbReference type="GeneID" id="70579707"/>
<evidence type="ECO:0000259" key="1">
    <source>
        <dbReference type="PROSITE" id="PS51832"/>
    </source>
</evidence>